<dbReference type="AlphaFoldDB" id="A0A0L8FSZ1"/>
<dbReference type="EMBL" id="KQ426789">
    <property type="protein sequence ID" value="KOF67794.1"/>
    <property type="molecule type" value="Genomic_DNA"/>
</dbReference>
<reference evidence="4" key="1">
    <citation type="submission" date="2015-07" db="EMBL/GenBank/DDBJ databases">
        <title>MeaNS - Measles Nucleotide Surveillance Program.</title>
        <authorList>
            <person name="Tran T."/>
            <person name="Druce J."/>
        </authorList>
    </citation>
    <scope>NUCLEOTIDE SEQUENCE</scope>
    <source>
        <strain evidence="4">UCB-OBI-ISO-001</strain>
        <tissue evidence="4">Gonad</tissue>
    </source>
</reference>
<protein>
    <recommendedName>
        <fullName evidence="3">Major facilitator superfamily (MFS) profile domain-containing protein</fullName>
    </recommendedName>
</protein>
<evidence type="ECO:0000313" key="4">
    <source>
        <dbReference type="EMBL" id="KOF67794.1"/>
    </source>
</evidence>
<evidence type="ECO:0000256" key="2">
    <source>
        <dbReference type="SAM" id="Phobius"/>
    </source>
</evidence>
<feature type="transmembrane region" description="Helical" evidence="2">
    <location>
        <begin position="318"/>
        <end position="335"/>
    </location>
</feature>
<keyword evidence="2" id="KW-0812">Transmembrane</keyword>
<accession>A0A0L8FSZ1</accession>
<feature type="transmembrane region" description="Helical" evidence="2">
    <location>
        <begin position="341"/>
        <end position="364"/>
    </location>
</feature>
<dbReference type="PROSITE" id="PS50850">
    <property type="entry name" value="MFS"/>
    <property type="match status" value="1"/>
</dbReference>
<feature type="transmembrane region" description="Helical" evidence="2">
    <location>
        <begin position="404"/>
        <end position="428"/>
    </location>
</feature>
<feature type="transmembrane region" description="Helical" evidence="2">
    <location>
        <begin position="249"/>
        <end position="273"/>
    </location>
</feature>
<feature type="transmembrane region" description="Helical" evidence="2">
    <location>
        <begin position="285"/>
        <end position="306"/>
    </location>
</feature>
<dbReference type="PANTHER" id="PTHR11360">
    <property type="entry name" value="MONOCARBOXYLATE TRANSPORTER"/>
    <property type="match status" value="1"/>
</dbReference>
<dbReference type="GO" id="GO:0016020">
    <property type="term" value="C:membrane"/>
    <property type="evidence" value="ECO:0007669"/>
    <property type="project" value="UniProtKB-SubCell"/>
</dbReference>
<feature type="transmembrane region" description="Helical" evidence="2">
    <location>
        <begin position="22"/>
        <end position="48"/>
    </location>
</feature>
<proteinExistence type="predicted"/>
<dbReference type="SUPFAM" id="SSF103473">
    <property type="entry name" value="MFS general substrate transporter"/>
    <property type="match status" value="1"/>
</dbReference>
<dbReference type="Pfam" id="PF07690">
    <property type="entry name" value="MFS_1"/>
    <property type="match status" value="1"/>
</dbReference>
<dbReference type="PANTHER" id="PTHR11360:SF306">
    <property type="entry name" value="RE01051P"/>
    <property type="match status" value="1"/>
</dbReference>
<sequence>LHTKIHRTLLPNFKFIISSNNIIYNFLYFFLPLSLFLALILGAGLAFLYGPSTVILSTYFNRYLGTANAIAACGVSVGQFIFPYLINYLIITYGVRGALLLDAGICLQCLVFGALLRPISCYDTTTRSKVINSTDVELNDRNTTAKGGKQTESMKLQSDDEGEISPFLTDSKDRNSCGNVNLQSVELSESFVLKGKDCAYSSEKSSCEIKESITENDAKTHSERLFDGLRRNLQKCLAAADLTLFQEKVFLCGYIGIILGNTVSAIPLTYFPAHAIDLGLSTEDGATFLTVAGVTNFAGRLLMVFLADRRSLNRGRMLGVTLIIHGIAACFISYYTKFLLFVIYCACNGLATGLYFSISITVMVDLIGSQRMSGAMGFIIFGNGILGTVAYSFCGYFRDVTGSYNLGFLLNGVGLLLSGTLVLLAAFLSYNKQSREEL</sequence>
<keyword evidence="2" id="KW-0472">Membrane</keyword>
<dbReference type="InterPro" id="IPR020846">
    <property type="entry name" value="MFS_dom"/>
</dbReference>
<evidence type="ECO:0000259" key="3">
    <source>
        <dbReference type="PROSITE" id="PS50850"/>
    </source>
</evidence>
<feature type="transmembrane region" description="Helical" evidence="2">
    <location>
        <begin position="376"/>
        <end position="398"/>
    </location>
</feature>
<feature type="non-terminal residue" evidence="4">
    <location>
        <position position="1"/>
    </location>
</feature>
<dbReference type="InterPro" id="IPR011701">
    <property type="entry name" value="MFS"/>
</dbReference>
<gene>
    <name evidence="4" type="ORF">OCBIM_22008845mg</name>
</gene>
<dbReference type="Gene3D" id="1.20.1250.20">
    <property type="entry name" value="MFS general substrate transporter like domains"/>
    <property type="match status" value="2"/>
</dbReference>
<dbReference type="GO" id="GO:0008028">
    <property type="term" value="F:monocarboxylic acid transmembrane transporter activity"/>
    <property type="evidence" value="ECO:0007669"/>
    <property type="project" value="TreeGrafter"/>
</dbReference>
<dbReference type="InterPro" id="IPR036259">
    <property type="entry name" value="MFS_trans_sf"/>
</dbReference>
<dbReference type="OrthoDB" id="6499973at2759"/>
<feature type="transmembrane region" description="Helical" evidence="2">
    <location>
        <begin position="69"/>
        <end position="91"/>
    </location>
</feature>
<comment type="subcellular location">
    <subcellularLocation>
        <location evidence="1">Membrane</location>
        <topology evidence="1">Multi-pass membrane protein</topology>
    </subcellularLocation>
</comment>
<feature type="domain" description="Major facilitator superfamily (MFS) profile" evidence="3">
    <location>
        <begin position="248"/>
        <end position="438"/>
    </location>
</feature>
<organism evidence="4">
    <name type="scientific">Octopus bimaculoides</name>
    <name type="common">California two-spotted octopus</name>
    <dbReference type="NCBI Taxonomy" id="37653"/>
    <lineage>
        <taxon>Eukaryota</taxon>
        <taxon>Metazoa</taxon>
        <taxon>Spiralia</taxon>
        <taxon>Lophotrochozoa</taxon>
        <taxon>Mollusca</taxon>
        <taxon>Cephalopoda</taxon>
        <taxon>Coleoidea</taxon>
        <taxon>Octopodiformes</taxon>
        <taxon>Octopoda</taxon>
        <taxon>Incirrata</taxon>
        <taxon>Octopodidae</taxon>
        <taxon>Octopus</taxon>
    </lineage>
</organism>
<evidence type="ECO:0000256" key="1">
    <source>
        <dbReference type="ARBA" id="ARBA00004141"/>
    </source>
</evidence>
<keyword evidence="2" id="KW-1133">Transmembrane helix</keyword>
<dbReference type="InterPro" id="IPR050327">
    <property type="entry name" value="Proton-linked_MCT"/>
</dbReference>
<name>A0A0L8FSZ1_OCTBM</name>